<reference key="1">
    <citation type="journal article" date="1994" name="J. Biochem.">
        <title>Purification and properties of L-ornithine delta-aminotransferase from gramicidin S-producing Bacillus brevis.</title>
        <authorList>
            <person name="Takechi M."/>
            <person name="Kanda M."/>
            <person name="Hori K."/>
            <person name="Kurotsu T."/>
            <person name="Saito Y."/>
        </authorList>
    </citation>
    <scope>PROTEIN SEQUENCE</scope>
</reference>
<feature type="compositionally biased region" description="Basic and acidic residues" evidence="1">
    <location>
        <begin position="7"/>
        <end position="19"/>
    </location>
</feature>
<accession>Q9R4R2</accession>
<protein>
    <submittedName>
        <fullName>L-ornithine delta-aminotransferase</fullName>
        <ecNumber>2.6.1.13</ecNumber>
    </submittedName>
</protein>
<proteinExistence type="evidence at protein level"/>
<dbReference type="EC" id="2.6.1.13"/>
<feature type="region of interest" description="Disordered" evidence="1">
    <location>
        <begin position="1"/>
        <end position="28"/>
    </location>
</feature>
<keyword id="KW-0903">Direct protein sequencing</keyword>
<dbReference type="GO" id="GO:0004587">
    <property type="term" value="F:ornithine aminotransferase activity"/>
    <property type="evidence" value="ECO:0007669"/>
    <property type="project" value="UniProtKB-EC"/>
</dbReference>
<evidence type="ECO:0000256" key="1">
    <source>
        <dbReference type="SAM" id="MobiDB-lite"/>
    </source>
</evidence>
<dbReference type="AlphaFoldDB" id="Q9R4R2"/>
<sequence>MNGSTTKTHDIIEKTEKFGARNYHPLPI</sequence>
<name>Q9R4R2_BREBE</name>
<organism>
    <name type="scientific">Brevibacillus brevis</name>
    <name type="common">Bacillus brevis</name>
    <dbReference type="NCBI Taxonomy" id="1393"/>
    <lineage>
        <taxon>Bacteria</taxon>
        <taxon>Bacillati</taxon>
        <taxon>Bacillota</taxon>
        <taxon>Bacilli</taxon>
        <taxon>Bacillales</taxon>
        <taxon>Paenibacillaceae</taxon>
        <taxon>Brevibacillus</taxon>
    </lineage>
</organism>